<protein>
    <submittedName>
        <fullName evidence="1">Uncharacterized protein</fullName>
    </submittedName>
</protein>
<dbReference type="Proteomes" id="UP001140074">
    <property type="component" value="Unassembled WGS sequence"/>
</dbReference>
<dbReference type="GO" id="GO:0000150">
    <property type="term" value="F:DNA strand exchange activity"/>
    <property type="evidence" value="ECO:0007669"/>
    <property type="project" value="InterPro"/>
</dbReference>
<reference evidence="1" key="1">
    <citation type="submission" date="2022-07" db="EMBL/GenBank/DDBJ databases">
        <title>Phylogenomic reconstructions and comparative analyses of Kickxellomycotina fungi.</title>
        <authorList>
            <person name="Reynolds N.K."/>
            <person name="Stajich J.E."/>
            <person name="Barry K."/>
            <person name="Grigoriev I.V."/>
            <person name="Crous P."/>
            <person name="Smith M.E."/>
        </authorList>
    </citation>
    <scope>NUCLEOTIDE SEQUENCE</scope>
    <source>
        <strain evidence="1">RSA 476</strain>
    </source>
</reference>
<proteinExistence type="predicted"/>
<comment type="caution">
    <text evidence="1">The sequence shown here is derived from an EMBL/GenBank/DDBJ whole genome shotgun (WGS) entry which is preliminary data.</text>
</comment>
<dbReference type="Pfam" id="PF12829">
    <property type="entry name" value="Mhr1"/>
    <property type="match status" value="1"/>
</dbReference>
<sequence>MSRAVYFFRNIRTKQVLACPSSSVMSATSFINTQITNPALRPTVIRPDHWTPLVVASGFESEQAQADVFTLAAQPGHPLTPKTVQEKREYALLTLPNKRLAEMDMVERQIAQLARSFVYMDSVGSKAIPQAESQKITLFWEDSDWIQKVESAGLKWPQWVEHDKLELKRGNMITNKELRKTLPVRSA</sequence>
<accession>A0A9W8M4N0</accession>
<dbReference type="GO" id="GO:0003697">
    <property type="term" value="F:single-stranded DNA binding"/>
    <property type="evidence" value="ECO:0007669"/>
    <property type="project" value="InterPro"/>
</dbReference>
<organism evidence="1 2">
    <name type="scientific">Coemansia aciculifera</name>
    <dbReference type="NCBI Taxonomy" id="417176"/>
    <lineage>
        <taxon>Eukaryota</taxon>
        <taxon>Fungi</taxon>
        <taxon>Fungi incertae sedis</taxon>
        <taxon>Zoopagomycota</taxon>
        <taxon>Kickxellomycotina</taxon>
        <taxon>Kickxellomycetes</taxon>
        <taxon>Kickxellales</taxon>
        <taxon>Kickxellaceae</taxon>
        <taxon>Coemansia</taxon>
    </lineage>
</organism>
<dbReference type="InterPro" id="IPR024629">
    <property type="entry name" value="Ribosomal_mL67"/>
</dbReference>
<name>A0A9W8M4N0_9FUNG</name>
<keyword evidence="2" id="KW-1185">Reference proteome</keyword>
<dbReference type="EMBL" id="JANBUY010000105">
    <property type="protein sequence ID" value="KAJ2863941.1"/>
    <property type="molecule type" value="Genomic_DNA"/>
</dbReference>
<dbReference type="AlphaFoldDB" id="A0A9W8M4N0"/>
<evidence type="ECO:0000313" key="1">
    <source>
        <dbReference type="EMBL" id="KAJ2863941.1"/>
    </source>
</evidence>
<gene>
    <name evidence="1" type="ORF">GGH94_003254</name>
</gene>
<evidence type="ECO:0000313" key="2">
    <source>
        <dbReference type="Proteomes" id="UP001140074"/>
    </source>
</evidence>